<proteinExistence type="predicted"/>
<dbReference type="AlphaFoldDB" id="A0A497EMU6"/>
<evidence type="ECO:0008006" key="3">
    <source>
        <dbReference type="Google" id="ProtNLM"/>
    </source>
</evidence>
<accession>A0A497EMU6</accession>
<evidence type="ECO:0000313" key="2">
    <source>
        <dbReference type="Proteomes" id="UP000278475"/>
    </source>
</evidence>
<dbReference type="SUPFAM" id="SSF81301">
    <property type="entry name" value="Nucleotidyltransferase"/>
    <property type="match status" value="1"/>
</dbReference>
<gene>
    <name evidence="1" type="ORF">DRJ31_06595</name>
</gene>
<dbReference type="EMBL" id="QMQV01000061">
    <property type="protein sequence ID" value="RLE48724.1"/>
    <property type="molecule type" value="Genomic_DNA"/>
</dbReference>
<evidence type="ECO:0000313" key="1">
    <source>
        <dbReference type="EMBL" id="RLE48724.1"/>
    </source>
</evidence>
<reference evidence="1 2" key="1">
    <citation type="submission" date="2018-06" db="EMBL/GenBank/DDBJ databases">
        <title>Extensive metabolic versatility and redundancy in microbially diverse, dynamic hydrothermal sediments.</title>
        <authorList>
            <person name="Dombrowski N."/>
            <person name="Teske A."/>
            <person name="Baker B.J."/>
        </authorList>
    </citation>
    <scope>NUCLEOTIDE SEQUENCE [LARGE SCALE GENOMIC DNA]</scope>
    <source>
        <strain evidence="1">B66_G16</strain>
    </source>
</reference>
<sequence length="166" mass="19337">MAYNFYATPETTHDVDFLVRLRGEEGKVSDLLQHLAPQGYQVEPLDVGHWMYRVHVKGQRIDLVDPLYFKYTRRAEIRRRSLRLKKIGTLFILSPEDLVVLHLAGALDAKKRNNADMMLKNLTRAVSLFVHRVKVGDFDENYFLERAQEHGDQVYSQAVLLLRRKG</sequence>
<comment type="caution">
    <text evidence="1">The sequence shown here is derived from an EMBL/GenBank/DDBJ whole genome shotgun (WGS) entry which is preliminary data.</text>
</comment>
<organism evidence="1 2">
    <name type="scientific">Thermoproteota archaeon</name>
    <dbReference type="NCBI Taxonomy" id="2056631"/>
    <lineage>
        <taxon>Archaea</taxon>
        <taxon>Thermoproteota</taxon>
    </lineage>
</organism>
<name>A0A497EMU6_9CREN</name>
<protein>
    <recommendedName>
        <fullName evidence="3">Nucleotidyltransferase</fullName>
    </recommendedName>
</protein>
<dbReference type="InterPro" id="IPR043519">
    <property type="entry name" value="NT_sf"/>
</dbReference>
<dbReference type="Proteomes" id="UP000278475">
    <property type="component" value="Unassembled WGS sequence"/>
</dbReference>